<reference evidence="2 3" key="1">
    <citation type="journal article" date="2018" name="Sci. Rep.">
        <title>Comparative genomics provides insights into the lifestyle and reveals functional heterogeneity of dark septate endophytic fungi.</title>
        <authorList>
            <person name="Knapp D.G."/>
            <person name="Nemeth J.B."/>
            <person name="Barry K."/>
            <person name="Hainaut M."/>
            <person name="Henrissat B."/>
            <person name="Johnson J."/>
            <person name="Kuo A."/>
            <person name="Lim J.H.P."/>
            <person name="Lipzen A."/>
            <person name="Nolan M."/>
            <person name="Ohm R.A."/>
            <person name="Tamas L."/>
            <person name="Grigoriev I.V."/>
            <person name="Spatafora J.W."/>
            <person name="Nagy L.G."/>
            <person name="Kovacs G.M."/>
        </authorList>
    </citation>
    <scope>NUCLEOTIDE SEQUENCE [LARGE SCALE GENOMIC DNA]</scope>
    <source>
        <strain evidence="2 3">DSE2036</strain>
    </source>
</reference>
<accession>A0A2V1CWY4</accession>
<feature type="region of interest" description="Disordered" evidence="1">
    <location>
        <begin position="103"/>
        <end position="131"/>
    </location>
</feature>
<evidence type="ECO:0000313" key="2">
    <source>
        <dbReference type="EMBL" id="PVH90245.1"/>
    </source>
</evidence>
<sequence>MTIIKARATAEEARSCAGHSRNQWRQFMKITRKEAEQLLSRCAAVSTWVDVSDKDQRQVLTAVNLQLQEKDIPEVTLPILNWRMPKAMWEHRKSNKTISQAELGQSQHEQLVNDTPAIPARASYYDPTRDA</sequence>
<keyword evidence="3" id="KW-1185">Reference proteome</keyword>
<evidence type="ECO:0000256" key="1">
    <source>
        <dbReference type="SAM" id="MobiDB-lite"/>
    </source>
</evidence>
<dbReference type="AlphaFoldDB" id="A0A2V1CWY4"/>
<dbReference type="Proteomes" id="UP000244855">
    <property type="component" value="Unassembled WGS sequence"/>
</dbReference>
<name>A0A2V1CWY4_9PLEO</name>
<feature type="compositionally biased region" description="Polar residues" evidence="1">
    <location>
        <begin position="103"/>
        <end position="113"/>
    </location>
</feature>
<dbReference type="OrthoDB" id="3799196at2759"/>
<proteinExistence type="predicted"/>
<dbReference type="EMBL" id="KZ806507">
    <property type="protein sequence ID" value="PVH90245.1"/>
    <property type="molecule type" value="Genomic_DNA"/>
</dbReference>
<protein>
    <submittedName>
        <fullName evidence="2">Uncharacterized protein</fullName>
    </submittedName>
</protein>
<organism evidence="2 3">
    <name type="scientific">Periconia macrospinosa</name>
    <dbReference type="NCBI Taxonomy" id="97972"/>
    <lineage>
        <taxon>Eukaryota</taxon>
        <taxon>Fungi</taxon>
        <taxon>Dikarya</taxon>
        <taxon>Ascomycota</taxon>
        <taxon>Pezizomycotina</taxon>
        <taxon>Dothideomycetes</taxon>
        <taxon>Pleosporomycetidae</taxon>
        <taxon>Pleosporales</taxon>
        <taxon>Massarineae</taxon>
        <taxon>Periconiaceae</taxon>
        <taxon>Periconia</taxon>
    </lineage>
</organism>
<evidence type="ECO:0000313" key="3">
    <source>
        <dbReference type="Proteomes" id="UP000244855"/>
    </source>
</evidence>
<gene>
    <name evidence="2" type="ORF">DM02DRAFT_621115</name>
</gene>